<dbReference type="AlphaFoldDB" id="A0A8H5HXV1"/>
<sequence>MSRSQLLSKASLLIKTHGFTREALARSVLGFEGHTEPLSDTAVSSLFGRGDEARKTLIQAWLDEGRLEMRSGKTSGLKGILQTRLEYNKPAFALLASTERGFPPLDPRPALRHAATVADEALYISGDTSLQLEWYTQRASIAAVYSAAELHQLTSPETAPAFLDSLLDGSFALKNTLGEVQLFSGHIFKSWQGILKSKGIL</sequence>
<protein>
    <recommendedName>
        <fullName evidence="1">COQ9 C-terminal domain-containing protein</fullName>
    </recommendedName>
</protein>
<name>A0A8H5HXV1_9AGAR</name>
<evidence type="ECO:0000313" key="2">
    <source>
        <dbReference type="EMBL" id="KAF5391589.1"/>
    </source>
</evidence>
<dbReference type="OrthoDB" id="619536at2759"/>
<dbReference type="Pfam" id="PF08511">
    <property type="entry name" value="COQ9"/>
    <property type="match status" value="1"/>
</dbReference>
<proteinExistence type="predicted"/>
<dbReference type="InterPro" id="IPR013718">
    <property type="entry name" value="COQ9_C"/>
</dbReference>
<accession>A0A8H5HXV1</accession>
<reference evidence="2 3" key="1">
    <citation type="journal article" date="2020" name="ISME J.">
        <title>Uncovering the hidden diversity of litter-decomposition mechanisms in mushroom-forming fungi.</title>
        <authorList>
            <person name="Floudas D."/>
            <person name="Bentzer J."/>
            <person name="Ahren D."/>
            <person name="Johansson T."/>
            <person name="Persson P."/>
            <person name="Tunlid A."/>
        </authorList>
    </citation>
    <scope>NUCLEOTIDE SEQUENCE [LARGE SCALE GENOMIC DNA]</scope>
    <source>
        <strain evidence="2 3">CBS 406.79</strain>
    </source>
</reference>
<evidence type="ECO:0000313" key="3">
    <source>
        <dbReference type="Proteomes" id="UP000518752"/>
    </source>
</evidence>
<gene>
    <name evidence="2" type="ORF">D9757_002540</name>
</gene>
<keyword evidence="3" id="KW-1185">Reference proteome</keyword>
<organism evidence="2 3">
    <name type="scientific">Collybiopsis confluens</name>
    <dbReference type="NCBI Taxonomy" id="2823264"/>
    <lineage>
        <taxon>Eukaryota</taxon>
        <taxon>Fungi</taxon>
        <taxon>Dikarya</taxon>
        <taxon>Basidiomycota</taxon>
        <taxon>Agaricomycotina</taxon>
        <taxon>Agaricomycetes</taxon>
        <taxon>Agaricomycetidae</taxon>
        <taxon>Agaricales</taxon>
        <taxon>Marasmiineae</taxon>
        <taxon>Omphalotaceae</taxon>
        <taxon>Collybiopsis</taxon>
    </lineage>
</organism>
<comment type="caution">
    <text evidence="2">The sequence shown here is derived from an EMBL/GenBank/DDBJ whole genome shotgun (WGS) entry which is preliminary data.</text>
</comment>
<feature type="domain" description="COQ9 C-terminal" evidence="1">
    <location>
        <begin position="110"/>
        <end position="156"/>
    </location>
</feature>
<evidence type="ECO:0000259" key="1">
    <source>
        <dbReference type="Pfam" id="PF08511"/>
    </source>
</evidence>
<dbReference type="EMBL" id="JAACJN010000009">
    <property type="protein sequence ID" value="KAF5391589.1"/>
    <property type="molecule type" value="Genomic_DNA"/>
</dbReference>
<dbReference type="Proteomes" id="UP000518752">
    <property type="component" value="Unassembled WGS sequence"/>
</dbReference>